<comment type="caution">
    <text evidence="2">The sequence shown here is derived from an EMBL/GenBank/DDBJ whole genome shotgun (WGS) entry which is preliminary data.</text>
</comment>
<dbReference type="Proteomes" id="UP000178227">
    <property type="component" value="Unassembled WGS sequence"/>
</dbReference>
<dbReference type="EMBL" id="MGKI01000004">
    <property type="protein sequence ID" value="OGN23178.1"/>
    <property type="molecule type" value="Genomic_DNA"/>
</dbReference>
<name>A0A1F8GEM4_9BACT</name>
<reference evidence="2 3" key="1">
    <citation type="journal article" date="2016" name="Nat. Commun.">
        <title>Thousands of microbial genomes shed light on interconnected biogeochemical processes in an aquifer system.</title>
        <authorList>
            <person name="Anantharaman K."/>
            <person name="Brown C.T."/>
            <person name="Hug L.A."/>
            <person name="Sharon I."/>
            <person name="Castelle C.J."/>
            <person name="Probst A.J."/>
            <person name="Thomas B.C."/>
            <person name="Singh A."/>
            <person name="Wilkins M.J."/>
            <person name="Karaoz U."/>
            <person name="Brodie E.L."/>
            <person name="Williams K.H."/>
            <person name="Hubbard S.S."/>
            <person name="Banfield J.F."/>
        </authorList>
    </citation>
    <scope>NUCLEOTIDE SEQUENCE [LARGE SCALE GENOMIC DNA]</scope>
</reference>
<evidence type="ECO:0000256" key="1">
    <source>
        <dbReference type="SAM" id="SignalP"/>
    </source>
</evidence>
<sequence length="496" mass="52710">MFKKLLPIIIVLSLVFPSFVQIAQAGVLDSTIGFSSCAAAGFINNLIADGLKDLEDWAAEKLKGWIGIGSVVGGKTKVPVDDSDTQDKVDDFKGAYGGKEGAQDIIARCSAREILSAMGQNITNVARTGGRDGGPAWVRNWRNFQLDAQYRGEGIFRGVLASTNLCNYFGSDLKNLFGANQRIDLTKIRTRINDFDSFQVKAGCTLPSGFDIEKYKQDFSGNGGWEAWSRLLEPQNNFYGALFQSLDEAGKQRAAEEAADIAEAAPTGFTAVRGRNAAESCAIKSPADGRCLVYKDILTPSGILSGSVVAGIETELQWVATTDELNELIATGINVLVNRLWDLSNPDEGDYIVPGDLDVSISPFPSPAPPPSGGGGTCVDSGNTAANYDGDLQSAIDAVIANNPNGIADASNTTDNSFAFLDFVVQELQSAGFNATTNVLNGNDNPNTGDLIAIWRNTDSTIERYDAVSNAGAGDMSMRNAATVQYTGDIPLSCSQ</sequence>
<feature type="chain" id="PRO_5009535643" evidence="1">
    <location>
        <begin position="26"/>
        <end position="496"/>
    </location>
</feature>
<gene>
    <name evidence="2" type="ORF">A2918_04055</name>
</gene>
<evidence type="ECO:0000313" key="3">
    <source>
        <dbReference type="Proteomes" id="UP000178227"/>
    </source>
</evidence>
<dbReference type="STRING" id="1802694.A2918_04055"/>
<proteinExistence type="predicted"/>
<keyword evidence="1" id="KW-0732">Signal</keyword>
<feature type="signal peptide" evidence="1">
    <location>
        <begin position="1"/>
        <end position="25"/>
    </location>
</feature>
<accession>A0A1F8GEM4</accession>
<dbReference type="AlphaFoldDB" id="A0A1F8GEM4"/>
<evidence type="ECO:0000313" key="2">
    <source>
        <dbReference type="EMBL" id="OGN23178.1"/>
    </source>
</evidence>
<organism evidence="2 3">
    <name type="scientific">Candidatus Yanofskybacteria bacterium RIFCSPLOWO2_01_FULL_42_49</name>
    <dbReference type="NCBI Taxonomy" id="1802694"/>
    <lineage>
        <taxon>Bacteria</taxon>
        <taxon>Candidatus Yanofskyibacteriota</taxon>
    </lineage>
</organism>
<protein>
    <submittedName>
        <fullName evidence="2">Uncharacterized protein</fullName>
    </submittedName>
</protein>